<evidence type="ECO:0000259" key="2">
    <source>
        <dbReference type="Pfam" id="PF20732"/>
    </source>
</evidence>
<feature type="domain" description="Peptidoglycan beta-N-acetylmuramidase NamZ C-terminal" evidence="2">
    <location>
        <begin position="249"/>
        <end position="393"/>
    </location>
</feature>
<dbReference type="STRING" id="263820.PTO0022"/>
<dbReference type="PaxDb" id="263820-PTO0022"/>
<organism evidence="3 4">
    <name type="scientific">Picrophilus torridus (strain ATCC 700027 / DSM 9790 / JCM 10055 / NBRC 100828 / KAW 2/3)</name>
    <dbReference type="NCBI Taxonomy" id="1122961"/>
    <lineage>
        <taxon>Archaea</taxon>
        <taxon>Methanobacteriati</taxon>
        <taxon>Thermoplasmatota</taxon>
        <taxon>Thermoplasmata</taxon>
        <taxon>Thermoplasmatales</taxon>
        <taxon>Picrophilaceae</taxon>
        <taxon>Picrophilus</taxon>
    </lineage>
</organism>
<dbReference type="RefSeq" id="WP_011176823.1">
    <property type="nucleotide sequence ID" value="NC_005877.1"/>
</dbReference>
<accession>Q6L344</accession>
<dbReference type="InParanoid" id="Q6L344"/>
<dbReference type="EMBL" id="AE017261">
    <property type="protein sequence ID" value="AAT42607.1"/>
    <property type="molecule type" value="Genomic_DNA"/>
</dbReference>
<dbReference type="Gene3D" id="3.40.50.12170">
    <property type="entry name" value="Uncharacterised protein PF07075, DUF1343"/>
    <property type="match status" value="1"/>
</dbReference>
<dbReference type="GeneID" id="2845020"/>
<dbReference type="AlphaFoldDB" id="Q6L344"/>
<name>Q6L344_PICTO</name>
<dbReference type="InterPro" id="IPR008302">
    <property type="entry name" value="NamZ"/>
</dbReference>
<dbReference type="KEGG" id="pto:PTO0022"/>
<dbReference type="InterPro" id="IPR048502">
    <property type="entry name" value="NamZ_N"/>
</dbReference>
<evidence type="ECO:0000313" key="4">
    <source>
        <dbReference type="Proteomes" id="UP000000438"/>
    </source>
</evidence>
<dbReference type="Pfam" id="PF20732">
    <property type="entry name" value="NamZ_C"/>
    <property type="match status" value="1"/>
</dbReference>
<dbReference type="eggNOG" id="arCOG06950">
    <property type="taxonomic scope" value="Archaea"/>
</dbReference>
<reference evidence="3 4" key="1">
    <citation type="journal article" date="2004" name="Proc. Natl. Acad. Sci. U.S.A.">
        <title>Genome sequence of Picrophilus torridus and its implications for life around pH 0.</title>
        <authorList>
            <person name="Futterer O."/>
            <person name="Angelov A."/>
            <person name="Liesegang H."/>
            <person name="Gottschalk G."/>
            <person name="Schleper C."/>
            <person name="Schepers B."/>
            <person name="Dock C."/>
            <person name="Antranikian G."/>
            <person name="Liebl W."/>
        </authorList>
    </citation>
    <scope>NUCLEOTIDE SEQUENCE [LARGE SCALE GENOMIC DNA]</scope>
    <source>
        <strain evidence="4">ATCC 700027 / DSM 9790 / JCM 10055 / NBRC 100828</strain>
    </source>
</reference>
<dbReference type="HOGENOM" id="CLU_033227_1_0_2"/>
<dbReference type="Pfam" id="PF07075">
    <property type="entry name" value="NamZ_N"/>
    <property type="match status" value="1"/>
</dbReference>
<evidence type="ECO:0000313" key="3">
    <source>
        <dbReference type="EMBL" id="AAT42607.1"/>
    </source>
</evidence>
<dbReference type="PATRIC" id="fig|263820.9.peg.21"/>
<evidence type="ECO:0008006" key="5">
    <source>
        <dbReference type="Google" id="ProtNLM"/>
    </source>
</evidence>
<dbReference type="PANTHER" id="PTHR42915:SF1">
    <property type="entry name" value="PEPTIDOGLYCAN BETA-N-ACETYLMURAMIDASE NAMZ"/>
    <property type="match status" value="1"/>
</dbReference>
<dbReference type="PANTHER" id="PTHR42915">
    <property type="entry name" value="HYPOTHETICAL 460 KDA PROTEIN IN FEUA-SIGW INTERGENIC REGION [PRECURSOR]"/>
    <property type="match status" value="1"/>
</dbReference>
<dbReference type="Proteomes" id="UP000000438">
    <property type="component" value="Chromosome"/>
</dbReference>
<protein>
    <recommendedName>
        <fullName evidence="5">DUF1343 domain-containing protein</fullName>
    </recommendedName>
</protein>
<dbReference type="PIRSF" id="PIRSF016719">
    <property type="entry name" value="UCP016719"/>
    <property type="match status" value="1"/>
</dbReference>
<sequence length="398" mass="45346">MVLTGIDQINSISWKLKDKNVGIITNNMARNRELVSSLDVIKSLNNVRSLTLLSPEHGFFGDLQAGIPVKSYFDDYLNVYVESLYKNPGNVDNNDIDSSMREMDSKRDKSKYPDKSIMEKFDVIIYDLQDVGCRIYTYLATMIYSMESLNDNGTEFIVLDRPNPITGLNPEGPILDGGLESFIGAMPLPMRHSLTIGEAALFFNKYINKERTNLNIVKVKNWRRSLWHDETGQPWIMPSPNMPDLDTAIVYPGSVLIEGTNLSEGRGTTRPFQILGAPWIDGVKLSKKINDLKIPGVKVIDVKFIPSFSKCSGMKCSGIYIYVNNRDLFRPFRFALEVISEIIDVYKDFEFYDKYFDSASGNRMVRSMLLNGYSGNDIIERFDLNRFNIDADEIKIYN</sequence>
<dbReference type="OrthoDB" id="246012at2157"/>
<dbReference type="InterPro" id="IPR048503">
    <property type="entry name" value="NamZ_C"/>
</dbReference>
<proteinExistence type="predicted"/>
<dbReference type="Gene3D" id="3.90.1150.140">
    <property type="match status" value="1"/>
</dbReference>
<dbReference type="GO" id="GO:0033922">
    <property type="term" value="F:peptidoglycan beta-N-acetylmuramidase activity"/>
    <property type="evidence" value="ECO:0007669"/>
    <property type="project" value="InterPro"/>
</dbReference>
<evidence type="ECO:0000259" key="1">
    <source>
        <dbReference type="Pfam" id="PF07075"/>
    </source>
</evidence>
<gene>
    <name evidence="3" type="ordered locus">PTO0022</name>
</gene>
<feature type="domain" description="Peptidoglycan beta-N-acetylmuramidase NamZ N-terminal" evidence="1">
    <location>
        <begin position="21"/>
        <end position="245"/>
    </location>
</feature>